<accession>A0AAQ1P3B1</accession>
<dbReference type="Proteomes" id="UP000294335">
    <property type="component" value="Unassembled WGS sequence"/>
</dbReference>
<dbReference type="AlphaFoldDB" id="A0AAQ1P3B1"/>
<dbReference type="EMBL" id="OPYN01000001">
    <property type="protein sequence ID" value="SPO58265.1"/>
    <property type="molecule type" value="Genomic_DNA"/>
</dbReference>
<sequence length="79" mass="8829">MPPQEMSGLLRSPFAAQGCSYKSPRPSDQLQYPPQNPLLVFDRSYLSKSHYHARPPAAVLCIAHGLGVEPGHDHLRDHR</sequence>
<name>A0AAQ1P3B1_9PSED</name>
<reference evidence="1 2" key="1">
    <citation type="submission" date="2018-02" db="EMBL/GenBank/DDBJ databases">
        <authorList>
            <person name="Dubost A."/>
        </authorList>
    </citation>
    <scope>NUCLEOTIDE SEQUENCE [LARGE SCALE GENOMIC DNA]</scope>
    <source>
        <strain evidence="2">JV551A3</strain>
    </source>
</reference>
<comment type="caution">
    <text evidence="1">The sequence shown here is derived from an EMBL/GenBank/DDBJ whole genome shotgun (WGS) entry which is preliminary data.</text>
</comment>
<evidence type="ECO:0000313" key="1">
    <source>
        <dbReference type="EMBL" id="SPO58265.1"/>
    </source>
</evidence>
<gene>
    <name evidence="1" type="ORF">JV551A3_V1_10080</name>
</gene>
<protein>
    <submittedName>
        <fullName evidence="1">Uncharacterized protein</fullName>
    </submittedName>
</protein>
<organism evidence="1 2">
    <name type="scientific">Pseudomonas inefficax</name>
    <dbReference type="NCBI Taxonomy" id="2078786"/>
    <lineage>
        <taxon>Bacteria</taxon>
        <taxon>Pseudomonadati</taxon>
        <taxon>Pseudomonadota</taxon>
        <taxon>Gammaproteobacteria</taxon>
        <taxon>Pseudomonadales</taxon>
        <taxon>Pseudomonadaceae</taxon>
        <taxon>Pseudomonas</taxon>
    </lineage>
</organism>
<proteinExistence type="predicted"/>
<evidence type="ECO:0000313" key="2">
    <source>
        <dbReference type="Proteomes" id="UP000294335"/>
    </source>
</evidence>
<keyword evidence="2" id="KW-1185">Reference proteome</keyword>